<dbReference type="InterPro" id="IPR050796">
    <property type="entry name" value="SCF_F-box_component"/>
</dbReference>
<dbReference type="CDD" id="cd09917">
    <property type="entry name" value="F-box_SF"/>
    <property type="match status" value="1"/>
</dbReference>
<dbReference type="Proteomes" id="UP001341840">
    <property type="component" value="Unassembled WGS sequence"/>
</dbReference>
<name>A0ABU6X3J3_9FABA</name>
<reference evidence="2 3" key="1">
    <citation type="journal article" date="2023" name="Plants (Basel)">
        <title>Bridging the Gap: Combining Genomics and Transcriptomics Approaches to Understand Stylosanthes scabra, an Orphan Legume from the Brazilian Caatinga.</title>
        <authorList>
            <person name="Ferreira-Neto J.R.C."/>
            <person name="da Silva M.D."/>
            <person name="Binneck E."/>
            <person name="de Melo N.F."/>
            <person name="da Silva R.H."/>
            <person name="de Melo A.L.T.M."/>
            <person name="Pandolfi V."/>
            <person name="Bustamante F.O."/>
            <person name="Brasileiro-Vidal A.C."/>
            <person name="Benko-Iseppon A.M."/>
        </authorList>
    </citation>
    <scope>NUCLEOTIDE SEQUENCE [LARGE SCALE GENOMIC DNA]</scope>
    <source>
        <tissue evidence="2">Leaves</tissue>
    </source>
</reference>
<dbReference type="SUPFAM" id="SSF81383">
    <property type="entry name" value="F-box domain"/>
    <property type="match status" value="1"/>
</dbReference>
<dbReference type="PANTHER" id="PTHR31672">
    <property type="entry name" value="BNACNNG10540D PROTEIN"/>
    <property type="match status" value="1"/>
</dbReference>
<comment type="caution">
    <text evidence="2">The sequence shown here is derived from an EMBL/GenBank/DDBJ whole genome shotgun (WGS) entry which is preliminary data.</text>
</comment>
<dbReference type="InterPro" id="IPR036047">
    <property type="entry name" value="F-box-like_dom_sf"/>
</dbReference>
<feature type="domain" description="F-box" evidence="1">
    <location>
        <begin position="8"/>
        <end position="61"/>
    </location>
</feature>
<dbReference type="InterPro" id="IPR017451">
    <property type="entry name" value="F-box-assoc_interact_dom"/>
</dbReference>
<dbReference type="EMBL" id="JASCZI010211459">
    <property type="protein sequence ID" value="MED6191936.1"/>
    <property type="molecule type" value="Genomic_DNA"/>
</dbReference>
<organism evidence="2 3">
    <name type="scientific">Stylosanthes scabra</name>
    <dbReference type="NCBI Taxonomy" id="79078"/>
    <lineage>
        <taxon>Eukaryota</taxon>
        <taxon>Viridiplantae</taxon>
        <taxon>Streptophyta</taxon>
        <taxon>Embryophyta</taxon>
        <taxon>Tracheophyta</taxon>
        <taxon>Spermatophyta</taxon>
        <taxon>Magnoliopsida</taxon>
        <taxon>eudicotyledons</taxon>
        <taxon>Gunneridae</taxon>
        <taxon>Pentapetalae</taxon>
        <taxon>rosids</taxon>
        <taxon>fabids</taxon>
        <taxon>Fabales</taxon>
        <taxon>Fabaceae</taxon>
        <taxon>Papilionoideae</taxon>
        <taxon>50 kb inversion clade</taxon>
        <taxon>dalbergioids sensu lato</taxon>
        <taxon>Dalbergieae</taxon>
        <taxon>Pterocarpus clade</taxon>
        <taxon>Stylosanthes</taxon>
    </lineage>
</organism>
<gene>
    <name evidence="2" type="ORF">PIB30_005415</name>
</gene>
<dbReference type="PROSITE" id="PS50181">
    <property type="entry name" value="FBOX"/>
    <property type="match status" value="1"/>
</dbReference>
<sequence>MSDIPPKRVPIPELPDEICFEIFKRCDAKTILKVKATSHYWKNTLNSYEFVYEVSEAWKSKGCSIVAHYGFTNKRNSSKDWVMSIDAVFGEPYKRTVPMVVADDGWYRLLGVENGILCFRYCSAGDKSYLLAWNSADKSTKLIPDPPGHYCNKCSFLYTFGYFPGSVHYGIVHLFKRKPRQKFWQVTMYSSAERDWVLTLTCPEYVQNLDPNYVSVDGVIYWIRWRDEKNPGTPLYIVSFLMVTYTFGQIFLPDEAKANYHCLLTHAGKLCVGATDYDHETYTSTIWKISILEEKPTWTKLFTTSGYGHPYLPALFIDDDLIQVMERYFELEDAPHMKYSIFHMTRFNAPEKTKYHLTWTEYDNFDSFYEAFR</sequence>
<evidence type="ECO:0000313" key="3">
    <source>
        <dbReference type="Proteomes" id="UP001341840"/>
    </source>
</evidence>
<accession>A0ABU6X3J3</accession>
<protein>
    <recommendedName>
        <fullName evidence="1">F-box domain-containing protein</fullName>
    </recommendedName>
</protein>
<evidence type="ECO:0000259" key="1">
    <source>
        <dbReference type="PROSITE" id="PS50181"/>
    </source>
</evidence>
<dbReference type="Pfam" id="PF00646">
    <property type="entry name" value="F-box"/>
    <property type="match status" value="1"/>
</dbReference>
<dbReference type="InterPro" id="IPR001810">
    <property type="entry name" value="F-box_dom"/>
</dbReference>
<evidence type="ECO:0000313" key="2">
    <source>
        <dbReference type="EMBL" id="MED6191936.1"/>
    </source>
</evidence>
<keyword evidence="3" id="KW-1185">Reference proteome</keyword>
<dbReference type="NCBIfam" id="TIGR01640">
    <property type="entry name" value="F_box_assoc_1"/>
    <property type="match status" value="1"/>
</dbReference>
<dbReference type="Gene3D" id="1.20.1280.50">
    <property type="match status" value="1"/>
</dbReference>
<dbReference type="PANTHER" id="PTHR31672:SF10">
    <property type="entry name" value="F-BOX DOMAIN-CONTAINING PROTEIN"/>
    <property type="match status" value="1"/>
</dbReference>
<proteinExistence type="predicted"/>